<evidence type="ECO:0000313" key="2">
    <source>
        <dbReference type="Proteomes" id="UP001628179"/>
    </source>
</evidence>
<reference evidence="1 2" key="1">
    <citation type="submission" date="2024-09" db="EMBL/GenBank/DDBJ databases">
        <title>Itraconazole resistance in Madurella fahalii resulting from another homologue of gene encoding cytochrome P450 14-alpha sterol demethylase (CYP51).</title>
        <authorList>
            <person name="Yoshioka I."/>
            <person name="Fahal A.H."/>
            <person name="Kaneko S."/>
            <person name="Yaguchi T."/>
        </authorList>
    </citation>
    <scope>NUCLEOTIDE SEQUENCE [LARGE SCALE GENOMIC DNA]</scope>
    <source>
        <strain evidence="1 2">IFM 68171</strain>
    </source>
</reference>
<accession>A0ABQ0GQA7</accession>
<keyword evidence="2" id="KW-1185">Reference proteome</keyword>
<gene>
    <name evidence="1" type="ORF">MFIFM68171_10144</name>
</gene>
<evidence type="ECO:0000313" key="1">
    <source>
        <dbReference type="EMBL" id="GAB1319934.1"/>
    </source>
</evidence>
<sequence length="175" mass="19936">MDVSEDDEDWRRNAEALAAMQRALENLQWTIGHHYRDSIREINGAVADMTLSFTMCIHALFGEAGHVESGGVAAIIQILSRFASDLDDEMWQILADSVSSEDQRAAARREFYERVIGNIMGPLAALLHAFPHIILWEKCVMYALHLIWKLCMHLRQHAFAAYLHHGGRRPRRASL</sequence>
<dbReference type="RefSeq" id="XP_070921664.1">
    <property type="nucleotide sequence ID" value="XM_071065563.1"/>
</dbReference>
<comment type="caution">
    <text evidence="1">The sequence shown here is derived from an EMBL/GenBank/DDBJ whole genome shotgun (WGS) entry which is preliminary data.</text>
</comment>
<proteinExistence type="predicted"/>
<dbReference type="GeneID" id="98180886"/>
<dbReference type="EMBL" id="BAAFSV010000006">
    <property type="protein sequence ID" value="GAB1319934.1"/>
    <property type="molecule type" value="Genomic_DNA"/>
</dbReference>
<name>A0ABQ0GQA7_9PEZI</name>
<organism evidence="1 2">
    <name type="scientific">Madurella fahalii</name>
    <dbReference type="NCBI Taxonomy" id="1157608"/>
    <lineage>
        <taxon>Eukaryota</taxon>
        <taxon>Fungi</taxon>
        <taxon>Dikarya</taxon>
        <taxon>Ascomycota</taxon>
        <taxon>Pezizomycotina</taxon>
        <taxon>Sordariomycetes</taxon>
        <taxon>Sordariomycetidae</taxon>
        <taxon>Sordariales</taxon>
        <taxon>Sordariales incertae sedis</taxon>
        <taxon>Madurella</taxon>
    </lineage>
</organism>
<dbReference type="Proteomes" id="UP001628179">
    <property type="component" value="Unassembled WGS sequence"/>
</dbReference>
<protein>
    <submittedName>
        <fullName evidence="1">Uncharacterized protein</fullName>
    </submittedName>
</protein>